<sequence>MKWGGFQSSHSQVSPDFLFRCRPRTCARMTLSVLEPEIFGCIRMMANQSAHCFARLSEWWFRRPSPLRWTLFQRRSPDCLFQCAVPDT</sequence>
<gene>
    <name evidence="1" type="ORF">NEISUBOT_03858</name>
</gene>
<accession>A0A9W5MZP4</accession>
<evidence type="ECO:0008006" key="3">
    <source>
        <dbReference type="Google" id="ProtNLM"/>
    </source>
</evidence>
<dbReference type="EMBL" id="ACEO02000003">
    <property type="protein sequence ID" value="EFC52506.1"/>
    <property type="molecule type" value="Genomic_DNA"/>
</dbReference>
<organism evidence="1 2">
    <name type="scientific">Neisseria subflava NJ9703</name>
    <dbReference type="NCBI Taxonomy" id="546268"/>
    <lineage>
        <taxon>Bacteria</taxon>
        <taxon>Pseudomonadati</taxon>
        <taxon>Pseudomonadota</taxon>
        <taxon>Betaproteobacteria</taxon>
        <taxon>Neisseriales</taxon>
        <taxon>Neisseriaceae</taxon>
        <taxon>Neisseria</taxon>
    </lineage>
</organism>
<proteinExistence type="predicted"/>
<comment type="caution">
    <text evidence="1">The sequence shown here is derived from an EMBL/GenBank/DDBJ whole genome shotgun (WGS) entry which is preliminary data.</text>
</comment>
<evidence type="ECO:0000313" key="2">
    <source>
        <dbReference type="Proteomes" id="UP000004621"/>
    </source>
</evidence>
<evidence type="ECO:0000313" key="1">
    <source>
        <dbReference type="EMBL" id="EFC52506.1"/>
    </source>
</evidence>
<dbReference type="AlphaFoldDB" id="A0A9W5MZP4"/>
<reference evidence="1 2" key="1">
    <citation type="submission" date="2010-01" db="EMBL/GenBank/DDBJ databases">
        <authorList>
            <person name="Weinstock G."/>
            <person name="Sodergren E."/>
            <person name="Clifton S."/>
            <person name="Fulton L."/>
            <person name="Fulton B."/>
            <person name="Courtney L."/>
            <person name="Fronick C."/>
            <person name="Harrison M."/>
            <person name="Strong C."/>
            <person name="Farmer C."/>
            <person name="Delahaunty K."/>
            <person name="Markovic C."/>
            <person name="Hall O."/>
            <person name="Minx P."/>
            <person name="Tomlinson C."/>
            <person name="Mitreva M."/>
            <person name="Nelson J."/>
            <person name="Hou S."/>
            <person name="Wollam A."/>
            <person name="Pepin K.H."/>
            <person name="Johnson M."/>
            <person name="Bhonagiri V."/>
            <person name="Nash W.E."/>
            <person name="Warren W."/>
            <person name="Chinwalla A."/>
            <person name="Mardis E.R."/>
            <person name="Wilson R.K."/>
        </authorList>
    </citation>
    <scope>NUCLEOTIDE SEQUENCE [LARGE SCALE GENOMIC DNA]</scope>
    <source>
        <strain evidence="1 2">NJ9703</strain>
    </source>
</reference>
<protein>
    <recommendedName>
        <fullName evidence="3">tRNA delta(2)-isopentenylpyrophosphate transferase</fullName>
    </recommendedName>
</protein>
<name>A0A9W5MZP4_NEISU</name>
<dbReference type="Proteomes" id="UP000004621">
    <property type="component" value="Unassembled WGS sequence"/>
</dbReference>